<feature type="transmembrane region" description="Helical" evidence="7">
    <location>
        <begin position="57"/>
        <end position="80"/>
    </location>
</feature>
<feature type="transmembrane region" description="Helical" evidence="7">
    <location>
        <begin position="151"/>
        <end position="171"/>
    </location>
</feature>
<comment type="similarity">
    <text evidence="7">Belongs to the binding-protein-dependent transport system permease family.</text>
</comment>
<protein>
    <submittedName>
        <fullName evidence="10">Sugar ABC transporter permease</fullName>
    </submittedName>
</protein>
<dbReference type="PROSITE" id="PS50928">
    <property type="entry name" value="ABC_TM1"/>
    <property type="match status" value="1"/>
</dbReference>
<feature type="transmembrane region" description="Helical" evidence="7">
    <location>
        <begin position="120"/>
        <end position="139"/>
    </location>
</feature>
<keyword evidence="11" id="KW-1185">Reference proteome</keyword>
<keyword evidence="3" id="KW-1003">Cell membrane</keyword>
<comment type="subcellular location">
    <subcellularLocation>
        <location evidence="1 7">Cell membrane</location>
        <topology evidence="1 7">Multi-pass membrane protein</topology>
    </subcellularLocation>
</comment>
<keyword evidence="6 7" id="KW-0472">Membrane</keyword>
<dbReference type="RefSeq" id="WP_324716813.1">
    <property type="nucleotide sequence ID" value="NZ_CP141615.1"/>
</dbReference>
<gene>
    <name evidence="10" type="ORF">U7230_00550</name>
</gene>
<evidence type="ECO:0000256" key="5">
    <source>
        <dbReference type="ARBA" id="ARBA00022989"/>
    </source>
</evidence>
<evidence type="ECO:0000256" key="8">
    <source>
        <dbReference type="SAM" id="MobiDB-lite"/>
    </source>
</evidence>
<reference evidence="10 11" key="1">
    <citation type="journal article" date="2024" name="Front. Microbiol.">
        <title>Novel thermophilic genera Geochorda gen. nov. and Carboxydochorda gen. nov. from the deep terrestrial subsurface reveal the ecophysiological diversity in the class Limnochordia.</title>
        <authorList>
            <person name="Karnachuk O.V."/>
            <person name="Lukina A.P."/>
            <person name="Avakyan M.R."/>
            <person name="Kadnikov V.V."/>
            <person name="Begmatov S."/>
            <person name="Beletsky A.V."/>
            <person name="Vlasova K.G."/>
            <person name="Novikov A.A."/>
            <person name="Shcherbakova V.A."/>
            <person name="Mardanov A.V."/>
            <person name="Ravin N.V."/>
        </authorList>
    </citation>
    <scope>NUCLEOTIDE SEQUENCE [LARGE SCALE GENOMIC DNA]</scope>
    <source>
        <strain evidence="10 11">L945</strain>
    </source>
</reference>
<name>A0ABZ1BXV6_9FIRM</name>
<dbReference type="InterPro" id="IPR000515">
    <property type="entry name" value="MetI-like"/>
</dbReference>
<dbReference type="CDD" id="cd06261">
    <property type="entry name" value="TM_PBP2"/>
    <property type="match status" value="1"/>
</dbReference>
<dbReference type="EMBL" id="CP141615">
    <property type="protein sequence ID" value="WRP17543.1"/>
    <property type="molecule type" value="Genomic_DNA"/>
</dbReference>
<dbReference type="SUPFAM" id="SSF161098">
    <property type="entry name" value="MetI-like"/>
    <property type="match status" value="1"/>
</dbReference>
<feature type="transmembrane region" description="Helical" evidence="7">
    <location>
        <begin position="306"/>
        <end position="328"/>
    </location>
</feature>
<dbReference type="InterPro" id="IPR051393">
    <property type="entry name" value="ABC_transporter_permease"/>
</dbReference>
<sequence length="338" mass="37477">MHRAMTPKVPSPAVFSTAAPPFPERSLPDRPGFSGSRLRASLERAGRLLGSEAVQAWLFLLPALAILATFVAWPAAYSFYLSLHDWDLMSPARRFAGWANYARLARDGQFWTAAAHTLEYALLTVPANMALGLGLALALHRTRRLRTVLRTSYFSPVVTSTVAASAVWMWIYHPEVGLLNDLLHRVFGTGPIPWLADPRWAMPAVALMSVWRSAGYTMVLFLAGLQGVPRELQEAARIDGAGSWGVFRHVTWPMLSPVTLFVFIISIIDSLQVFTQVHVMTQGGPAGATEVVVYYLYYRAFELFQMGYASAVAYVLFAAIVALTVWQLRLSGRWVFKG</sequence>
<dbReference type="PANTHER" id="PTHR30193">
    <property type="entry name" value="ABC TRANSPORTER PERMEASE PROTEIN"/>
    <property type="match status" value="1"/>
</dbReference>
<feature type="domain" description="ABC transmembrane type-1" evidence="9">
    <location>
        <begin position="114"/>
        <end position="325"/>
    </location>
</feature>
<evidence type="ECO:0000313" key="11">
    <source>
        <dbReference type="Proteomes" id="UP001332192"/>
    </source>
</evidence>
<dbReference type="Gene3D" id="1.10.3720.10">
    <property type="entry name" value="MetI-like"/>
    <property type="match status" value="1"/>
</dbReference>
<keyword evidence="2 7" id="KW-0813">Transport</keyword>
<feature type="transmembrane region" description="Helical" evidence="7">
    <location>
        <begin position="200"/>
        <end position="225"/>
    </location>
</feature>
<dbReference type="InterPro" id="IPR035906">
    <property type="entry name" value="MetI-like_sf"/>
</dbReference>
<feature type="transmembrane region" description="Helical" evidence="7">
    <location>
        <begin position="246"/>
        <end position="268"/>
    </location>
</feature>
<dbReference type="Pfam" id="PF00528">
    <property type="entry name" value="BPD_transp_1"/>
    <property type="match status" value="1"/>
</dbReference>
<dbReference type="Proteomes" id="UP001332192">
    <property type="component" value="Chromosome"/>
</dbReference>
<evidence type="ECO:0000256" key="1">
    <source>
        <dbReference type="ARBA" id="ARBA00004651"/>
    </source>
</evidence>
<evidence type="ECO:0000256" key="6">
    <source>
        <dbReference type="ARBA" id="ARBA00023136"/>
    </source>
</evidence>
<accession>A0ABZ1BXV6</accession>
<evidence type="ECO:0000259" key="9">
    <source>
        <dbReference type="PROSITE" id="PS50928"/>
    </source>
</evidence>
<evidence type="ECO:0000256" key="2">
    <source>
        <dbReference type="ARBA" id="ARBA00022448"/>
    </source>
</evidence>
<evidence type="ECO:0000256" key="7">
    <source>
        <dbReference type="RuleBase" id="RU363032"/>
    </source>
</evidence>
<keyword evidence="4 7" id="KW-0812">Transmembrane</keyword>
<keyword evidence="5 7" id="KW-1133">Transmembrane helix</keyword>
<evidence type="ECO:0000256" key="4">
    <source>
        <dbReference type="ARBA" id="ARBA00022692"/>
    </source>
</evidence>
<organism evidence="10 11">
    <name type="scientific">Carboxydichorda subterranea</name>
    <dbReference type="NCBI Taxonomy" id="3109565"/>
    <lineage>
        <taxon>Bacteria</taxon>
        <taxon>Bacillati</taxon>
        <taxon>Bacillota</taxon>
        <taxon>Limnochordia</taxon>
        <taxon>Limnochordales</taxon>
        <taxon>Geochordaceae</taxon>
        <taxon>Carboxydichorda</taxon>
    </lineage>
</organism>
<dbReference type="PANTHER" id="PTHR30193:SF37">
    <property type="entry name" value="INNER MEMBRANE ABC TRANSPORTER PERMEASE PROTEIN YCJO"/>
    <property type="match status" value="1"/>
</dbReference>
<feature type="region of interest" description="Disordered" evidence="8">
    <location>
        <begin position="1"/>
        <end position="31"/>
    </location>
</feature>
<proteinExistence type="inferred from homology"/>
<evidence type="ECO:0000256" key="3">
    <source>
        <dbReference type="ARBA" id="ARBA00022475"/>
    </source>
</evidence>
<evidence type="ECO:0000313" key="10">
    <source>
        <dbReference type="EMBL" id="WRP17543.1"/>
    </source>
</evidence>